<reference evidence="2" key="1">
    <citation type="submission" date="2022-03" db="EMBL/GenBank/DDBJ databases">
        <authorList>
            <person name="Martin C."/>
        </authorList>
    </citation>
    <scope>NUCLEOTIDE SEQUENCE</scope>
</reference>
<organism evidence="2 3">
    <name type="scientific">Owenia fusiformis</name>
    <name type="common">Polychaete worm</name>
    <dbReference type="NCBI Taxonomy" id="6347"/>
    <lineage>
        <taxon>Eukaryota</taxon>
        <taxon>Metazoa</taxon>
        <taxon>Spiralia</taxon>
        <taxon>Lophotrochozoa</taxon>
        <taxon>Annelida</taxon>
        <taxon>Polychaeta</taxon>
        <taxon>Sedentaria</taxon>
        <taxon>Canalipalpata</taxon>
        <taxon>Sabellida</taxon>
        <taxon>Oweniida</taxon>
        <taxon>Oweniidae</taxon>
        <taxon>Owenia</taxon>
    </lineage>
</organism>
<proteinExistence type="predicted"/>
<dbReference type="AlphaFoldDB" id="A0A8S4P691"/>
<evidence type="ECO:0000256" key="1">
    <source>
        <dbReference type="SAM" id="SignalP"/>
    </source>
</evidence>
<dbReference type="EMBL" id="CAIIXF020000007">
    <property type="protein sequence ID" value="CAH1788419.1"/>
    <property type="molecule type" value="Genomic_DNA"/>
</dbReference>
<feature type="chain" id="PRO_5035827683" evidence="1">
    <location>
        <begin position="18"/>
        <end position="181"/>
    </location>
</feature>
<comment type="caution">
    <text evidence="2">The sequence shown here is derived from an EMBL/GenBank/DDBJ whole genome shotgun (WGS) entry which is preliminary data.</text>
</comment>
<gene>
    <name evidence="2" type="ORF">OFUS_LOCUS13955</name>
</gene>
<keyword evidence="3" id="KW-1185">Reference proteome</keyword>
<evidence type="ECO:0000313" key="2">
    <source>
        <dbReference type="EMBL" id="CAH1788419.1"/>
    </source>
</evidence>
<protein>
    <submittedName>
        <fullName evidence="2">Uncharacterized protein</fullName>
    </submittedName>
</protein>
<dbReference type="Proteomes" id="UP000749559">
    <property type="component" value="Unassembled WGS sequence"/>
</dbReference>
<keyword evidence="1" id="KW-0732">Signal</keyword>
<accession>A0A8S4P691</accession>
<sequence length="181" mass="21039">MCASLFVLLVVLSVVSAELNAADSIEKIEKDFEDRWGKDKPEVKTCDDCKETQESQIIQRSTNKRVPERLNYTVERPNLKLKYSHHSKFIKMNKMYASMFVLLVVLCLVSARKKLNAAESSEEIESDFEGNWGVDNEKVKTCDDCKNYGSDTTYLRNLDYRMKKHKFYKNCHDKLCSSKQE</sequence>
<feature type="signal peptide" evidence="1">
    <location>
        <begin position="1"/>
        <end position="17"/>
    </location>
</feature>
<evidence type="ECO:0000313" key="3">
    <source>
        <dbReference type="Proteomes" id="UP000749559"/>
    </source>
</evidence>
<name>A0A8S4P691_OWEFU</name>